<evidence type="ECO:0000313" key="3">
    <source>
        <dbReference type="Proteomes" id="UP000639606"/>
    </source>
</evidence>
<protein>
    <submittedName>
        <fullName evidence="2">Uncharacterized protein</fullName>
    </submittedName>
</protein>
<keyword evidence="1" id="KW-0812">Transmembrane</keyword>
<feature type="transmembrane region" description="Helical" evidence="1">
    <location>
        <begin position="35"/>
        <end position="54"/>
    </location>
</feature>
<evidence type="ECO:0000256" key="1">
    <source>
        <dbReference type="SAM" id="Phobius"/>
    </source>
</evidence>
<keyword evidence="1" id="KW-1133">Transmembrane helix</keyword>
<dbReference type="RefSeq" id="WP_189225708.1">
    <property type="nucleotide sequence ID" value="NZ_BMRG01000011.1"/>
</dbReference>
<feature type="transmembrane region" description="Helical" evidence="1">
    <location>
        <begin position="74"/>
        <end position="93"/>
    </location>
</feature>
<accession>A0A918ASI9</accession>
<reference evidence="2" key="1">
    <citation type="journal article" date="2014" name="Int. J. Syst. Evol. Microbiol.">
        <title>Complete genome sequence of Corynebacterium casei LMG S-19264T (=DSM 44701T), isolated from a smear-ripened cheese.</title>
        <authorList>
            <consortium name="US DOE Joint Genome Institute (JGI-PGF)"/>
            <person name="Walter F."/>
            <person name="Albersmeier A."/>
            <person name="Kalinowski J."/>
            <person name="Ruckert C."/>
        </authorList>
    </citation>
    <scope>NUCLEOTIDE SEQUENCE</scope>
    <source>
        <strain evidence="2">JCM 3313</strain>
    </source>
</reference>
<gene>
    <name evidence="2" type="ORF">GCM10010185_49690</name>
</gene>
<evidence type="ECO:0000313" key="2">
    <source>
        <dbReference type="EMBL" id="GGP70655.1"/>
    </source>
</evidence>
<dbReference type="Proteomes" id="UP000639606">
    <property type="component" value="Unassembled WGS sequence"/>
</dbReference>
<reference evidence="2" key="2">
    <citation type="submission" date="2020-09" db="EMBL/GenBank/DDBJ databases">
        <authorList>
            <person name="Sun Q."/>
            <person name="Ohkuma M."/>
        </authorList>
    </citation>
    <scope>NUCLEOTIDE SEQUENCE</scope>
    <source>
        <strain evidence="2">JCM 3313</strain>
    </source>
</reference>
<dbReference type="EMBL" id="BMRG01000011">
    <property type="protein sequence ID" value="GGP70655.1"/>
    <property type="molecule type" value="Genomic_DNA"/>
</dbReference>
<feature type="transmembrane region" description="Helical" evidence="1">
    <location>
        <begin position="105"/>
        <end position="127"/>
    </location>
</feature>
<proteinExistence type="predicted"/>
<comment type="caution">
    <text evidence="2">The sequence shown here is derived from an EMBL/GenBank/DDBJ whole genome shotgun (WGS) entry which is preliminary data.</text>
</comment>
<organism evidence="2 3">
    <name type="scientific">Saccharothrix coeruleofusca</name>
    <dbReference type="NCBI Taxonomy" id="33919"/>
    <lineage>
        <taxon>Bacteria</taxon>
        <taxon>Bacillati</taxon>
        <taxon>Actinomycetota</taxon>
        <taxon>Actinomycetes</taxon>
        <taxon>Pseudonocardiales</taxon>
        <taxon>Pseudonocardiaceae</taxon>
        <taxon>Saccharothrix</taxon>
    </lineage>
</organism>
<name>A0A918ASI9_9PSEU</name>
<keyword evidence="1" id="KW-0472">Membrane</keyword>
<feature type="transmembrane region" description="Helical" evidence="1">
    <location>
        <begin position="12"/>
        <end position="28"/>
    </location>
</feature>
<feature type="transmembrane region" description="Helical" evidence="1">
    <location>
        <begin position="159"/>
        <end position="179"/>
    </location>
</feature>
<keyword evidence="3" id="KW-1185">Reference proteome</keyword>
<dbReference type="AlphaFoldDB" id="A0A918ASI9"/>
<sequence>MLHARSRQVPTSAAVAVVGVALLGWLAQPGGSPRLAAFAVAVAVAAVSVGLGGHDLQLDRTAAFGWPPRRAGHLLVAGAVLTGLLLAVGLVADPLADRDLVLRDLAGLGGTAALGAVVFGARAAWALPVAWTGVTMVVPTGQQWYEQLLTWPVQPPGTTVATVAALTAAGLGLLAYTALGCRH</sequence>